<keyword evidence="5 18" id="KW-0489">Methyltransferase</keyword>
<dbReference type="AlphaFoldDB" id="A0A660C7D6"/>
<keyword evidence="10 13" id="KW-0862">Zinc</keyword>
<dbReference type="InterPro" id="IPR038071">
    <property type="entry name" value="UROD/MetE-like_sf"/>
</dbReference>
<dbReference type="InterPro" id="IPR013215">
    <property type="entry name" value="Cbl-indep_Met_Synth_N"/>
</dbReference>
<comment type="cofactor">
    <cofactor evidence="13">
        <name>Zn(2+)</name>
        <dbReference type="ChEBI" id="CHEBI:29105"/>
    </cofactor>
    <text evidence="13">Binds 2 Zn(2+) ions per subunit.</text>
</comment>
<dbReference type="Pfam" id="PF08267">
    <property type="entry name" value="Meth_synt_1"/>
    <property type="match status" value="1"/>
</dbReference>
<accession>A0A660C7D6</accession>
<protein>
    <recommendedName>
        <fullName evidence="4">5-methyltetrahydropteroyltriglutamate--homocysteine S-methyltransferase</fullName>
        <ecNumber evidence="4">2.1.1.14</ecNumber>
    </recommendedName>
</protein>
<name>A0A660C7D6_9PSEU</name>
<reference evidence="18 19" key="1">
    <citation type="submission" date="2019-07" db="EMBL/GenBank/DDBJ databases">
        <title>R&amp;d 2014.</title>
        <authorList>
            <person name="Klenk H.-P."/>
        </authorList>
    </citation>
    <scope>NUCLEOTIDE SEQUENCE [LARGE SCALE GENOMIC DNA]</scope>
    <source>
        <strain evidence="18 19">DSM 43194</strain>
    </source>
</reference>
<evidence type="ECO:0000256" key="11">
    <source>
        <dbReference type="ARBA" id="ARBA00023167"/>
    </source>
</evidence>
<keyword evidence="7 18" id="KW-0808">Transferase</keyword>
<evidence type="ECO:0000256" key="6">
    <source>
        <dbReference type="ARBA" id="ARBA00022605"/>
    </source>
</evidence>
<evidence type="ECO:0000256" key="2">
    <source>
        <dbReference type="ARBA" id="ARBA00004681"/>
    </source>
</evidence>
<dbReference type="CDD" id="cd03312">
    <property type="entry name" value="CIMS_N_terminal_like"/>
    <property type="match status" value="1"/>
</dbReference>
<feature type="binding site" evidence="12">
    <location>
        <position position="446"/>
    </location>
    <ligand>
        <name>L-methionine</name>
        <dbReference type="ChEBI" id="CHEBI:57844"/>
    </ligand>
</feature>
<evidence type="ECO:0000256" key="1">
    <source>
        <dbReference type="ARBA" id="ARBA00002777"/>
    </source>
</evidence>
<comment type="pathway">
    <text evidence="2">Amino-acid biosynthesis; L-methionine biosynthesis via de novo pathway; L-methionine from L-homocysteine (MetE route): step 1/1.</text>
</comment>
<comment type="similarity">
    <text evidence="3">Belongs to the vitamin-B12 independent methionine synthase family.</text>
</comment>
<dbReference type="UniPathway" id="UPA00051">
    <property type="reaction ID" value="UER00082"/>
</dbReference>
<evidence type="ECO:0000256" key="9">
    <source>
        <dbReference type="ARBA" id="ARBA00022737"/>
    </source>
</evidence>
<evidence type="ECO:0000313" key="19">
    <source>
        <dbReference type="Proteomes" id="UP000317303"/>
    </source>
</evidence>
<dbReference type="EMBL" id="VLJV01000001">
    <property type="protein sequence ID" value="TWH19402.1"/>
    <property type="molecule type" value="Genomic_DNA"/>
</dbReference>
<evidence type="ECO:0000256" key="4">
    <source>
        <dbReference type="ARBA" id="ARBA00012034"/>
    </source>
</evidence>
<dbReference type="Pfam" id="PF01717">
    <property type="entry name" value="Meth_synt_2"/>
    <property type="match status" value="1"/>
</dbReference>
<comment type="function">
    <text evidence="1">Catalyzes the transfer of a methyl group from 5-methyltetrahydrofolate to homocysteine resulting in methionine formation.</text>
</comment>
<keyword evidence="11" id="KW-0486">Methionine biosynthesis</keyword>
<dbReference type="OrthoDB" id="244285at2"/>
<evidence type="ECO:0000256" key="12">
    <source>
        <dbReference type="PIRSR" id="PIRSR000382-1"/>
    </source>
</evidence>
<feature type="binding site" evidence="12">
    <location>
        <position position="561"/>
    </location>
    <ligand>
        <name>L-homocysteine</name>
        <dbReference type="ChEBI" id="CHEBI:58199"/>
    </ligand>
</feature>
<dbReference type="SUPFAM" id="SSF51726">
    <property type="entry name" value="UROD/MetE-like"/>
    <property type="match status" value="2"/>
</dbReference>
<evidence type="ECO:0000256" key="15">
    <source>
        <dbReference type="SAM" id="MobiDB-lite"/>
    </source>
</evidence>
<dbReference type="RefSeq" id="WP_030530451.1">
    <property type="nucleotide sequence ID" value="NZ_JOIJ01000002.1"/>
</dbReference>
<feature type="domain" description="Cobalamin-independent methionine synthase MetE C-terminal/archaeal" evidence="16">
    <location>
        <begin position="443"/>
        <end position="709"/>
    </location>
</feature>
<dbReference type="Gene3D" id="3.20.20.210">
    <property type="match status" value="3"/>
</dbReference>
<evidence type="ECO:0000259" key="17">
    <source>
        <dbReference type="Pfam" id="PF08267"/>
    </source>
</evidence>
<evidence type="ECO:0000256" key="7">
    <source>
        <dbReference type="ARBA" id="ARBA00022679"/>
    </source>
</evidence>
<evidence type="ECO:0000256" key="10">
    <source>
        <dbReference type="ARBA" id="ARBA00022833"/>
    </source>
</evidence>
<dbReference type="CDD" id="cd03311">
    <property type="entry name" value="CIMS_C_terminal_like"/>
    <property type="match status" value="1"/>
</dbReference>
<dbReference type="PANTHER" id="PTHR30519">
    <property type="entry name" value="5-METHYLTETRAHYDROPTEROYLTRIGLUTAMATE--HOMOCYSTEINE METHYLTRANSFERASE"/>
    <property type="match status" value="1"/>
</dbReference>
<dbReference type="InterPro" id="IPR006276">
    <property type="entry name" value="Cobalamin-indep_Met_synthase"/>
</dbReference>
<feature type="domain" description="Cobalamin-independent methionine synthase MetE N-terminal" evidence="17">
    <location>
        <begin position="7"/>
        <end position="316"/>
    </location>
</feature>
<feature type="binding site" evidence="13">
    <location>
        <position position="603"/>
    </location>
    <ligand>
        <name>Zn(2+)</name>
        <dbReference type="ChEBI" id="CHEBI:29105"/>
        <label>1</label>
        <note>catalytic</note>
    </ligand>
</feature>
<dbReference type="Proteomes" id="UP000317303">
    <property type="component" value="Unassembled WGS sequence"/>
</dbReference>
<evidence type="ECO:0000256" key="3">
    <source>
        <dbReference type="ARBA" id="ARBA00009553"/>
    </source>
</evidence>
<gene>
    <name evidence="18" type="ORF">JD82_01225</name>
</gene>
<sequence>MTSSIGSTVLGYPRIGPRRELVRAWEHYRAGELGESELRAVARELRARTWRELAASGLDSVPGNTFSFHDHVLDTAAMVGAIPDRYRELGLGTLDTYAAMAEGTGPTPPLATRRWFDTAYHHLVPEVGPDTEFALADRAVVRDFLEATKLGVPTRPVILGPVTFLLLADPAPGAPAGFRPLDRMADLLPVYARVLRELCAGGAEWVQFDEPAFTADRSDEDLEALATAYRALGELDGRPSVLVAGHAGDLGEALGVLAASPIEGIAVDLVSDPSTVDTLGGTSGLSGKTLVAGVVDGRNVWRTDLDTALATAATLLGSARELAVGTSCSLLHVPYDVDAESTLDPEIASWLAFAVQKVREVVTLGRALTVGPDTVAEALADARQAAATRTRSPRVRDHRVRARLSALRPEHIRRPAYAVRARAQGTHGIGGPVPDSPVPDSPVPGEVGSTDMVGFVAEHLDGFVTTEHGWVQSHGAGCVRPPIVFGDVARPAPFTVDRAVRAQRRTDRPVKGVLVGPVTVLTCSFVRDDQPRAETAAQIALALRDEVRDLEAAGVRVIQVDEPALRDPLPVRGAARRDHLCWAVESFRLATSGVADSTRIHTHLRAAEFGHIADVIDAVVRLEADVTSVDAAPAHLEALDDLGAAGVAHPVAPGVYDIHSPRLPPTDELTGRLAEAIDSVPVGRLWVRPGHGAPARGSADTGDALRDAVSGPREVRRSVS</sequence>
<dbReference type="InterPro" id="IPR002629">
    <property type="entry name" value="Met_Synth_C/arc"/>
</dbReference>
<proteinExistence type="inferred from homology"/>
<feature type="binding site" evidence="12">
    <location>
        <position position="561"/>
    </location>
    <ligand>
        <name>L-methionine</name>
        <dbReference type="ChEBI" id="CHEBI:57844"/>
    </ligand>
</feature>
<evidence type="ECO:0000259" key="16">
    <source>
        <dbReference type="Pfam" id="PF01717"/>
    </source>
</evidence>
<feature type="region of interest" description="Disordered" evidence="15">
    <location>
        <begin position="691"/>
        <end position="720"/>
    </location>
</feature>
<organism evidence="18 19">
    <name type="scientific">Prauserella rugosa</name>
    <dbReference type="NCBI Taxonomy" id="43354"/>
    <lineage>
        <taxon>Bacteria</taxon>
        <taxon>Bacillati</taxon>
        <taxon>Actinomycetota</taxon>
        <taxon>Actinomycetes</taxon>
        <taxon>Pseudonocardiales</taxon>
        <taxon>Pseudonocardiaceae</taxon>
        <taxon>Prauserella</taxon>
    </lineage>
</organism>
<evidence type="ECO:0000256" key="8">
    <source>
        <dbReference type="ARBA" id="ARBA00022723"/>
    </source>
</evidence>
<evidence type="ECO:0000256" key="5">
    <source>
        <dbReference type="ARBA" id="ARBA00022603"/>
    </source>
</evidence>
<keyword evidence="9" id="KW-0677">Repeat</keyword>
<feature type="active site" description="Proton donor" evidence="14">
    <location>
        <position position="659"/>
    </location>
</feature>
<evidence type="ECO:0000313" key="18">
    <source>
        <dbReference type="EMBL" id="TWH19402.1"/>
    </source>
</evidence>
<dbReference type="GO" id="GO:0009086">
    <property type="term" value="P:methionine biosynthetic process"/>
    <property type="evidence" value="ECO:0007669"/>
    <property type="project" value="UniProtKB-KW"/>
</dbReference>
<dbReference type="EC" id="2.1.1.14" evidence="4"/>
<dbReference type="GO" id="GO:0032259">
    <property type="term" value="P:methylation"/>
    <property type="evidence" value="ECO:0007669"/>
    <property type="project" value="UniProtKB-KW"/>
</dbReference>
<dbReference type="PIRSF" id="PIRSF000382">
    <property type="entry name" value="MeTrfase_B12_ind"/>
    <property type="match status" value="1"/>
</dbReference>
<dbReference type="GO" id="GO:0003871">
    <property type="term" value="F:5-methyltetrahydropteroyltriglutamate-homocysteine S-methyltransferase activity"/>
    <property type="evidence" value="ECO:0007669"/>
    <property type="project" value="UniProtKB-EC"/>
</dbReference>
<keyword evidence="6" id="KW-0028">Amino-acid biosynthesis</keyword>
<dbReference type="GO" id="GO:0008270">
    <property type="term" value="F:zinc ion binding"/>
    <property type="evidence" value="ECO:0007669"/>
    <property type="project" value="InterPro"/>
</dbReference>
<evidence type="ECO:0000256" key="14">
    <source>
        <dbReference type="PIRSR" id="PIRSR000382-3"/>
    </source>
</evidence>
<keyword evidence="19" id="KW-1185">Reference proteome</keyword>
<evidence type="ECO:0000256" key="13">
    <source>
        <dbReference type="PIRSR" id="PIRSR000382-2"/>
    </source>
</evidence>
<keyword evidence="8 13" id="KW-0479">Metal-binding</keyword>
<comment type="caution">
    <text evidence="18">The sequence shown here is derived from an EMBL/GenBank/DDBJ whole genome shotgun (WGS) entry which is preliminary data.</text>
</comment>